<evidence type="ECO:0000313" key="2">
    <source>
        <dbReference type="Proteomes" id="UP000199197"/>
    </source>
</evidence>
<protein>
    <submittedName>
        <fullName evidence="1">Uncharacterized protein</fullName>
    </submittedName>
</protein>
<name>A0A0P1NXY7_9BACT</name>
<dbReference type="EMBL" id="CZVW01000019">
    <property type="protein sequence ID" value="CUT03893.1"/>
    <property type="molecule type" value="Genomic_DNA"/>
</dbReference>
<dbReference type="RefSeq" id="WP_092350608.1">
    <property type="nucleotide sequence ID" value="NZ_CZVW01000019.1"/>
</dbReference>
<dbReference type="AlphaFoldDB" id="A0A0P1NXY7"/>
<evidence type="ECO:0000313" key="1">
    <source>
        <dbReference type="EMBL" id="CUT03893.1"/>
    </source>
</evidence>
<dbReference type="Proteomes" id="UP000199197">
    <property type="component" value="Unassembled WGS sequence"/>
</dbReference>
<keyword evidence="2" id="KW-1185">Reference proteome</keyword>
<organism evidence="1 2">
    <name type="scientific">Candidatus Chryseopegocella kryptomonas</name>
    <dbReference type="NCBI Taxonomy" id="1633643"/>
    <lineage>
        <taxon>Bacteria</taxon>
        <taxon>Pseudomonadati</taxon>
        <taxon>Candidatus Kryptoniota</taxon>
        <taxon>Candidatus Chryseopegocella</taxon>
    </lineage>
</organism>
<proteinExistence type="predicted"/>
<dbReference type="OrthoDB" id="9782138at2"/>
<accession>A0A0P1NXY7</accession>
<sequence length="297" mass="34223">MRKFLHIILALIVIFNGCGKNSLIITPTDEEKQQTEVVYLDETESIIDFLTPVQTGILNSEMMNSPGLVVLSYSQFIDEFGNRFDTTLAYAVFRDLNSPPINMGRWQERKGIDIGDVYLENIKFEKDFRKMRNPMGHHGRADTSYGFEYRIKIKNFDFKHSSKHKFKIVDKSGIERNFELDTPNKNEIDGSPEYDGKSLKIKFKTKTDSLSILINAPFEINGETIFKPVMILKIKNQFGSKINIDANTLNLIPPEYRKSYLVLSIVQSRKSFISIPNYPFKVSGLVTSTLYFKMDLR</sequence>
<reference evidence="2" key="1">
    <citation type="submission" date="2015-11" db="EMBL/GenBank/DDBJ databases">
        <authorList>
            <person name="Varghese N."/>
        </authorList>
    </citation>
    <scope>NUCLEOTIDE SEQUENCE [LARGE SCALE GENOMIC DNA]</scope>
    <source>
        <strain evidence="2">JGI-23</strain>
    </source>
</reference>
<gene>
    <name evidence="1" type="ORF">JGI23_01579</name>
</gene>